<dbReference type="OrthoDB" id="9775296at2"/>
<protein>
    <submittedName>
        <fullName evidence="3">SDR family NAD(P)-dependent oxidoreductase</fullName>
    </submittedName>
</protein>
<accession>A0A7L4YN24</accession>
<keyword evidence="4" id="KW-1185">Reference proteome</keyword>
<name>A0A7L4YN24_9ACTN</name>
<evidence type="ECO:0000313" key="4">
    <source>
        <dbReference type="Proteomes" id="UP000463857"/>
    </source>
</evidence>
<dbReference type="PANTHER" id="PTHR43669">
    <property type="entry name" value="5-KETO-D-GLUCONATE 5-REDUCTASE"/>
    <property type="match status" value="1"/>
</dbReference>
<sequence>MTTHTHDLSNRVGIVTGAGTGIGAATATALSAGGAKVALLGRRLEPLVEQARRIDGLAVAADVSDSGQLAAAFDQAREAHGPADLVVANAGQMLPATFATADPDEWRRMLDVNVLGLAETGRLAIPDLLKAAADGRPADLVLISSIGAHLTIDKYAVYMASKAAVSHLSRGLRQELGPQGVRVRAIEPGMTATDLGSDMGDQAARDELAEFREQVPPISPELIAEAIAWSCALPADTNASVVEVLPTIQG</sequence>
<organism evidence="3 4">
    <name type="scientific">Epidermidibacterium keratini</name>
    <dbReference type="NCBI Taxonomy" id="1891644"/>
    <lineage>
        <taxon>Bacteria</taxon>
        <taxon>Bacillati</taxon>
        <taxon>Actinomycetota</taxon>
        <taxon>Actinomycetes</taxon>
        <taxon>Sporichthyales</taxon>
        <taxon>Sporichthyaceae</taxon>
        <taxon>Epidermidibacterium</taxon>
    </lineage>
</organism>
<evidence type="ECO:0000256" key="2">
    <source>
        <dbReference type="ARBA" id="ARBA00023002"/>
    </source>
</evidence>
<dbReference type="AlphaFoldDB" id="A0A7L4YN24"/>
<dbReference type="GO" id="GO:0016491">
    <property type="term" value="F:oxidoreductase activity"/>
    <property type="evidence" value="ECO:0007669"/>
    <property type="project" value="UniProtKB-KW"/>
</dbReference>
<dbReference type="PANTHER" id="PTHR43669:SF3">
    <property type="entry name" value="ALCOHOL DEHYDROGENASE, PUTATIVE (AFU_ORTHOLOGUE AFUA_3G03445)-RELATED"/>
    <property type="match status" value="1"/>
</dbReference>
<dbReference type="InterPro" id="IPR036291">
    <property type="entry name" value="NAD(P)-bd_dom_sf"/>
</dbReference>
<dbReference type="InterPro" id="IPR002347">
    <property type="entry name" value="SDR_fam"/>
</dbReference>
<dbReference type="KEGG" id="eke:EK0264_10500"/>
<dbReference type="Pfam" id="PF00106">
    <property type="entry name" value="adh_short"/>
    <property type="match status" value="1"/>
</dbReference>
<reference evidence="3 4" key="1">
    <citation type="journal article" date="2018" name="Int. J. Syst. Evol. Microbiol.">
        <title>Epidermidibacterium keratini gen. nov., sp. nov., a member of the family Sporichthyaceae, isolated from keratin epidermis.</title>
        <authorList>
            <person name="Lee D.G."/>
            <person name="Trujillo M.E."/>
            <person name="Kang S."/>
            <person name="Nam J.J."/>
            <person name="Kim Y.J."/>
        </authorList>
    </citation>
    <scope>NUCLEOTIDE SEQUENCE [LARGE SCALE GENOMIC DNA]</scope>
    <source>
        <strain evidence="3 4">EPI-7</strain>
    </source>
</reference>
<proteinExistence type="inferred from homology"/>
<dbReference type="InParanoid" id="A0A7L4YN24"/>
<keyword evidence="2" id="KW-0560">Oxidoreductase</keyword>
<dbReference type="EMBL" id="CP047156">
    <property type="protein sequence ID" value="QHC00675.1"/>
    <property type="molecule type" value="Genomic_DNA"/>
</dbReference>
<evidence type="ECO:0000256" key="1">
    <source>
        <dbReference type="ARBA" id="ARBA00006484"/>
    </source>
</evidence>
<dbReference type="RefSeq" id="WP_159545393.1">
    <property type="nucleotide sequence ID" value="NZ_CP047156.1"/>
</dbReference>
<dbReference type="SUPFAM" id="SSF51735">
    <property type="entry name" value="NAD(P)-binding Rossmann-fold domains"/>
    <property type="match status" value="1"/>
</dbReference>
<gene>
    <name evidence="3" type="ORF">EK0264_10500</name>
</gene>
<dbReference type="PRINTS" id="PR00081">
    <property type="entry name" value="GDHRDH"/>
</dbReference>
<evidence type="ECO:0000313" key="3">
    <source>
        <dbReference type="EMBL" id="QHC00675.1"/>
    </source>
</evidence>
<comment type="similarity">
    <text evidence="1">Belongs to the short-chain dehydrogenases/reductases (SDR) family.</text>
</comment>
<dbReference type="Gene3D" id="3.40.50.720">
    <property type="entry name" value="NAD(P)-binding Rossmann-like Domain"/>
    <property type="match status" value="1"/>
</dbReference>
<dbReference type="CDD" id="cd05233">
    <property type="entry name" value="SDR_c"/>
    <property type="match status" value="1"/>
</dbReference>
<dbReference type="Proteomes" id="UP000463857">
    <property type="component" value="Chromosome"/>
</dbReference>